<evidence type="ECO:0000256" key="2">
    <source>
        <dbReference type="ARBA" id="ARBA00007362"/>
    </source>
</evidence>
<feature type="transmembrane region" description="Helical" evidence="7">
    <location>
        <begin position="33"/>
        <end position="53"/>
    </location>
</feature>
<accession>A0ABN1Y1F6</accession>
<dbReference type="EMBL" id="BAAAKJ010000160">
    <property type="protein sequence ID" value="GAA1395297.1"/>
    <property type="molecule type" value="Genomic_DNA"/>
</dbReference>
<feature type="transmembrane region" description="Helical" evidence="7">
    <location>
        <begin position="68"/>
        <end position="88"/>
    </location>
</feature>
<dbReference type="InterPro" id="IPR037185">
    <property type="entry name" value="EmrE-like"/>
</dbReference>
<evidence type="ECO:0000256" key="3">
    <source>
        <dbReference type="ARBA" id="ARBA00022692"/>
    </source>
</evidence>
<evidence type="ECO:0000313" key="9">
    <source>
        <dbReference type="EMBL" id="GAA1395297.1"/>
    </source>
</evidence>
<gene>
    <name evidence="9" type="ORF">GCM10009639_30280</name>
</gene>
<name>A0ABN1Y1F6_9ACTN</name>
<feature type="domain" description="EamA" evidence="8">
    <location>
        <begin position="5"/>
        <end position="140"/>
    </location>
</feature>
<dbReference type="Proteomes" id="UP001499863">
    <property type="component" value="Unassembled WGS sequence"/>
</dbReference>
<proteinExistence type="inferred from homology"/>
<dbReference type="RefSeq" id="WP_344334935.1">
    <property type="nucleotide sequence ID" value="NZ_BAAAKJ010000160.1"/>
</dbReference>
<feature type="transmembrane region" description="Helical" evidence="7">
    <location>
        <begin position="148"/>
        <end position="172"/>
    </location>
</feature>
<comment type="similarity">
    <text evidence="2">Belongs to the EamA transporter family.</text>
</comment>
<dbReference type="Pfam" id="PF00892">
    <property type="entry name" value="EamA"/>
    <property type="match status" value="2"/>
</dbReference>
<feature type="compositionally biased region" description="Pro residues" evidence="6">
    <location>
        <begin position="291"/>
        <end position="329"/>
    </location>
</feature>
<feature type="domain" description="EamA" evidence="8">
    <location>
        <begin position="153"/>
        <end position="287"/>
    </location>
</feature>
<evidence type="ECO:0000256" key="7">
    <source>
        <dbReference type="SAM" id="Phobius"/>
    </source>
</evidence>
<feature type="region of interest" description="Disordered" evidence="6">
    <location>
        <begin position="290"/>
        <end position="329"/>
    </location>
</feature>
<organism evidence="9 10">
    <name type="scientific">Kitasatospora putterlickiae</name>
    <dbReference type="NCBI Taxonomy" id="221725"/>
    <lineage>
        <taxon>Bacteria</taxon>
        <taxon>Bacillati</taxon>
        <taxon>Actinomycetota</taxon>
        <taxon>Actinomycetes</taxon>
        <taxon>Kitasatosporales</taxon>
        <taxon>Streptomycetaceae</taxon>
        <taxon>Kitasatospora</taxon>
    </lineage>
</organism>
<sequence>MRTQGYAFALLTAAFFGAGAVLANRVTREIDPLLTTELNLSIGAVLLAVQLAVRRRPLVPRGLTRADWLRLGFVSLVGTGLSLALVISGLSRTSPVNGGFLIQLQGPTAVLASVLLLGDRLRGRQSAGLAVTLAGGVLVVLRDPGAGFTGVGTGDALVLAGAVLGGLAFLPAKSLMAKVPPLQLGLWRLVPAAVVLLPVLLLSPGPLRWHPTAGTLGLQLLLAVTNFCLAYVTLHLALERLRPWETASVLQLEPAFTVLVALLALGLAPTPLQWLGGALMIGGGLLANRPAPAPKPAPTTTPTPPPAPTPVHDPGVGDPPPPVPSTRPA</sequence>
<feature type="transmembrane region" description="Helical" evidence="7">
    <location>
        <begin position="216"/>
        <end position="238"/>
    </location>
</feature>
<dbReference type="PANTHER" id="PTHR32322">
    <property type="entry name" value="INNER MEMBRANE TRANSPORTER"/>
    <property type="match status" value="1"/>
</dbReference>
<comment type="subcellular location">
    <subcellularLocation>
        <location evidence="1">Membrane</location>
        <topology evidence="1">Multi-pass membrane protein</topology>
    </subcellularLocation>
</comment>
<dbReference type="PANTHER" id="PTHR32322:SF2">
    <property type="entry name" value="EAMA DOMAIN-CONTAINING PROTEIN"/>
    <property type="match status" value="1"/>
</dbReference>
<dbReference type="InterPro" id="IPR050638">
    <property type="entry name" value="AA-Vitamin_Transporters"/>
</dbReference>
<evidence type="ECO:0000256" key="4">
    <source>
        <dbReference type="ARBA" id="ARBA00022989"/>
    </source>
</evidence>
<evidence type="ECO:0000259" key="8">
    <source>
        <dbReference type="Pfam" id="PF00892"/>
    </source>
</evidence>
<keyword evidence="3 7" id="KW-0812">Transmembrane</keyword>
<dbReference type="SUPFAM" id="SSF103481">
    <property type="entry name" value="Multidrug resistance efflux transporter EmrE"/>
    <property type="match status" value="2"/>
</dbReference>
<keyword evidence="4 7" id="KW-1133">Transmembrane helix</keyword>
<comment type="caution">
    <text evidence="9">The sequence shown here is derived from an EMBL/GenBank/DDBJ whole genome shotgun (WGS) entry which is preliminary data.</text>
</comment>
<keyword evidence="5 7" id="KW-0472">Membrane</keyword>
<evidence type="ECO:0000256" key="1">
    <source>
        <dbReference type="ARBA" id="ARBA00004141"/>
    </source>
</evidence>
<protein>
    <recommendedName>
        <fullName evidence="8">EamA domain-containing protein</fullName>
    </recommendedName>
</protein>
<keyword evidence="10" id="KW-1185">Reference proteome</keyword>
<reference evidence="9 10" key="1">
    <citation type="journal article" date="2019" name="Int. J. Syst. Evol. Microbiol.">
        <title>The Global Catalogue of Microorganisms (GCM) 10K type strain sequencing project: providing services to taxonomists for standard genome sequencing and annotation.</title>
        <authorList>
            <consortium name="The Broad Institute Genomics Platform"/>
            <consortium name="The Broad Institute Genome Sequencing Center for Infectious Disease"/>
            <person name="Wu L."/>
            <person name="Ma J."/>
        </authorList>
    </citation>
    <scope>NUCLEOTIDE SEQUENCE [LARGE SCALE GENOMIC DNA]</scope>
    <source>
        <strain evidence="9 10">JCM 12393</strain>
    </source>
</reference>
<evidence type="ECO:0000313" key="10">
    <source>
        <dbReference type="Proteomes" id="UP001499863"/>
    </source>
</evidence>
<evidence type="ECO:0000256" key="5">
    <source>
        <dbReference type="ARBA" id="ARBA00023136"/>
    </source>
</evidence>
<dbReference type="InterPro" id="IPR000620">
    <property type="entry name" value="EamA_dom"/>
</dbReference>
<feature type="transmembrane region" description="Helical" evidence="7">
    <location>
        <begin position="184"/>
        <end position="204"/>
    </location>
</feature>
<evidence type="ECO:0000256" key="6">
    <source>
        <dbReference type="SAM" id="MobiDB-lite"/>
    </source>
</evidence>